<evidence type="ECO:0000256" key="1">
    <source>
        <dbReference type="SAM" id="MobiDB-lite"/>
    </source>
</evidence>
<dbReference type="GO" id="GO:0005849">
    <property type="term" value="C:mRNA cleavage factor complex"/>
    <property type="evidence" value="ECO:0007669"/>
    <property type="project" value="TreeGrafter"/>
</dbReference>
<reference evidence="3" key="1">
    <citation type="submission" date="2021-01" db="EMBL/GenBank/DDBJ databases">
        <authorList>
            <person name="Corre E."/>
            <person name="Pelletier E."/>
            <person name="Niang G."/>
            <person name="Scheremetjew M."/>
            <person name="Finn R."/>
            <person name="Kale V."/>
            <person name="Holt S."/>
            <person name="Cochrane G."/>
            <person name="Meng A."/>
            <person name="Brown T."/>
            <person name="Cohen L."/>
        </authorList>
    </citation>
    <scope>NUCLEOTIDE SEQUENCE</scope>
    <source>
        <strain evidence="3">SAG 11-49</strain>
    </source>
</reference>
<sequence length="184" mass="19338">MRKRRLDNTAHPVRPWYTTVDQWLQGTRPDTDVSISFFEDEANAGADEAGAKAAAQLEPVEEDPSQPTCAISGEPFERSYDPDTDKWYYDDAVVLRGEQAARYGVMEGSIVKATCLAGAPPPQAAKAGAGAVVQGGASVQAGAAAAQQEQSLAGGVAGTGVLPEKRSSHGEEGGPEQKRPRTTP</sequence>
<dbReference type="Pfam" id="PF23228">
    <property type="entry name" value="zf_PCFS4"/>
    <property type="match status" value="1"/>
</dbReference>
<dbReference type="GO" id="GO:0006369">
    <property type="term" value="P:termination of RNA polymerase II transcription"/>
    <property type="evidence" value="ECO:0007669"/>
    <property type="project" value="InterPro"/>
</dbReference>
<dbReference type="GO" id="GO:0000993">
    <property type="term" value="F:RNA polymerase II complex binding"/>
    <property type="evidence" value="ECO:0007669"/>
    <property type="project" value="InterPro"/>
</dbReference>
<organism evidence="3">
    <name type="scientific">Chlamydomonas leiostraca</name>
    <dbReference type="NCBI Taxonomy" id="1034604"/>
    <lineage>
        <taxon>Eukaryota</taxon>
        <taxon>Viridiplantae</taxon>
        <taxon>Chlorophyta</taxon>
        <taxon>core chlorophytes</taxon>
        <taxon>Chlorophyceae</taxon>
        <taxon>CS clade</taxon>
        <taxon>Chlamydomonadales</taxon>
        <taxon>Chlamydomonadaceae</taxon>
        <taxon>Chlamydomonas</taxon>
    </lineage>
</organism>
<dbReference type="InterPro" id="IPR045154">
    <property type="entry name" value="PCF11-like"/>
</dbReference>
<dbReference type="GO" id="GO:0031124">
    <property type="term" value="P:mRNA 3'-end processing"/>
    <property type="evidence" value="ECO:0007669"/>
    <property type="project" value="InterPro"/>
</dbReference>
<gene>
    <name evidence="3" type="ORF">CLEI1391_LOCUS16084</name>
</gene>
<feature type="compositionally biased region" description="Basic and acidic residues" evidence="1">
    <location>
        <begin position="163"/>
        <end position="184"/>
    </location>
</feature>
<dbReference type="GO" id="GO:0003729">
    <property type="term" value="F:mRNA binding"/>
    <property type="evidence" value="ECO:0007669"/>
    <property type="project" value="InterPro"/>
</dbReference>
<evidence type="ECO:0000259" key="2">
    <source>
        <dbReference type="Pfam" id="PF23228"/>
    </source>
</evidence>
<dbReference type="EMBL" id="HBFB01028789">
    <property type="protein sequence ID" value="CAD8691901.1"/>
    <property type="molecule type" value="Transcribed_RNA"/>
</dbReference>
<name>A0A7S0S037_9CHLO</name>
<dbReference type="PANTHER" id="PTHR15921:SF3">
    <property type="entry name" value="PRE-MRNA CLEAVAGE COMPLEX 2 PROTEIN PCF11"/>
    <property type="match status" value="1"/>
</dbReference>
<feature type="region of interest" description="Disordered" evidence="1">
    <location>
        <begin position="146"/>
        <end position="184"/>
    </location>
</feature>
<feature type="domain" description="PCFS4-like zinc finger" evidence="2">
    <location>
        <begin position="60"/>
        <end position="116"/>
    </location>
</feature>
<feature type="region of interest" description="Disordered" evidence="1">
    <location>
        <begin position="60"/>
        <end position="83"/>
    </location>
</feature>
<dbReference type="PANTHER" id="PTHR15921">
    <property type="entry name" value="PRE-MRNA CLEAVAGE COMPLEX II"/>
    <property type="match status" value="1"/>
</dbReference>
<evidence type="ECO:0000313" key="3">
    <source>
        <dbReference type="EMBL" id="CAD8691901.1"/>
    </source>
</evidence>
<dbReference type="AlphaFoldDB" id="A0A7S0S037"/>
<dbReference type="InterPro" id="IPR057242">
    <property type="entry name" value="PCFS4-like"/>
</dbReference>
<protein>
    <recommendedName>
        <fullName evidence="2">PCFS4-like zinc finger domain-containing protein</fullName>
    </recommendedName>
</protein>
<accession>A0A7S0S037</accession>
<proteinExistence type="predicted"/>
<dbReference type="GO" id="GO:0005737">
    <property type="term" value="C:cytoplasm"/>
    <property type="evidence" value="ECO:0007669"/>
    <property type="project" value="TreeGrafter"/>
</dbReference>